<evidence type="ECO:0000313" key="1">
    <source>
        <dbReference type="EMBL" id="TGN74146.1"/>
    </source>
</evidence>
<dbReference type="Pfam" id="PF02962">
    <property type="entry name" value="CHMI"/>
    <property type="match status" value="1"/>
</dbReference>
<dbReference type="Gene3D" id="3.30.429.10">
    <property type="entry name" value="Macrophage Migration Inhibitory Factor"/>
    <property type="match status" value="1"/>
</dbReference>
<dbReference type="CDD" id="cd00580">
    <property type="entry name" value="CHMI"/>
    <property type="match status" value="1"/>
</dbReference>
<gene>
    <name evidence="1" type="ORF">E5082_31400</name>
</gene>
<proteinExistence type="predicted"/>
<keyword evidence="1" id="KW-0413">Isomerase</keyword>
<comment type="caution">
    <text evidence="1">The sequence shown here is derived from an EMBL/GenBank/DDBJ whole genome shotgun (WGS) entry which is preliminary data.</text>
</comment>
<dbReference type="Proteomes" id="UP000298513">
    <property type="component" value="Unassembled WGS sequence"/>
</dbReference>
<dbReference type="InterPro" id="IPR004220">
    <property type="entry name" value="5-COMe_2-OHmuconate_Isoase"/>
</dbReference>
<dbReference type="PANTHER" id="PTHR37950:SF1">
    <property type="entry name" value="4-HYDROXYPHENYLACETATE CATABOLISM PROTEIN"/>
    <property type="match status" value="1"/>
</dbReference>
<dbReference type="SUPFAM" id="SSF55331">
    <property type="entry name" value="Tautomerase/MIF"/>
    <property type="match status" value="1"/>
</dbReference>
<evidence type="ECO:0000313" key="2">
    <source>
        <dbReference type="Proteomes" id="UP000298513"/>
    </source>
</evidence>
<protein>
    <submittedName>
        <fullName evidence="1">5-carboxymethyl-2-hydroxymuconate Delta-isomerase</fullName>
    </submittedName>
</protein>
<dbReference type="GO" id="GO:0008704">
    <property type="term" value="F:5-carboxymethyl-2-hydroxymuconate delta-isomerase activity"/>
    <property type="evidence" value="ECO:0007669"/>
    <property type="project" value="InterPro"/>
</dbReference>
<accession>A0A4Z1CZA3</accession>
<dbReference type="RefSeq" id="WP_135794614.1">
    <property type="nucleotide sequence ID" value="NZ_BNBQ01000005.1"/>
</dbReference>
<name>A0A4Z1CZA3_STRGP</name>
<dbReference type="GeneID" id="91531241"/>
<dbReference type="AlphaFoldDB" id="A0A4Z1CZA3"/>
<reference evidence="1 2" key="1">
    <citation type="submission" date="2019-04" db="EMBL/GenBank/DDBJ databases">
        <title>Streptomyces sp. nov. Bv016 isolated from bark of Buahinia variegata.</title>
        <authorList>
            <person name="Kanchanasin P."/>
            <person name="Tanasupawat S."/>
            <person name="Yuki M."/>
            <person name="Kudo T."/>
        </authorList>
    </citation>
    <scope>NUCLEOTIDE SEQUENCE [LARGE SCALE GENOMIC DNA]</scope>
    <source>
        <strain evidence="1 2">JCM 4765</strain>
    </source>
</reference>
<dbReference type="EMBL" id="SRRU01000017">
    <property type="protein sequence ID" value="TGN74146.1"/>
    <property type="molecule type" value="Genomic_DNA"/>
</dbReference>
<dbReference type="InterPro" id="IPR014347">
    <property type="entry name" value="Tautomerase/MIF_sf"/>
</dbReference>
<dbReference type="PANTHER" id="PTHR37950">
    <property type="entry name" value="4-HYDROXYPHENYLACETATE CATABOLISM PROTEIN"/>
    <property type="match status" value="1"/>
</dbReference>
<organism evidence="1 2">
    <name type="scientific">Streptomyces griseoluteus</name>
    <dbReference type="NCBI Taxonomy" id="29306"/>
    <lineage>
        <taxon>Bacteria</taxon>
        <taxon>Bacillati</taxon>
        <taxon>Actinomycetota</taxon>
        <taxon>Actinomycetes</taxon>
        <taxon>Kitasatosporales</taxon>
        <taxon>Streptomycetaceae</taxon>
        <taxon>Streptomyces</taxon>
    </lineage>
</organism>
<keyword evidence="2" id="KW-1185">Reference proteome</keyword>
<sequence length="132" mass="14486">MPHLVLEYSGNVRDDVDPAAVFGKLHNTLAEAGGFRLQDFKSRAVPMDLFLIGDGSYEQSFVNLDIRTFAGKSVEARAAISEAALAVLTEFFPATLRETACDISVQVTELDRATFARTRSGDQTNSQERKQS</sequence>